<dbReference type="AlphaFoldDB" id="A0A9Q1QLP1"/>
<name>A0A9Q1QLP1_9CARY</name>
<dbReference type="InterPro" id="IPR024752">
    <property type="entry name" value="Myb/SANT-like_dom"/>
</dbReference>
<protein>
    <recommendedName>
        <fullName evidence="1">Myb/SANT-like domain-containing protein</fullName>
    </recommendedName>
</protein>
<organism evidence="2 3">
    <name type="scientific">Carnegiea gigantea</name>
    <dbReference type="NCBI Taxonomy" id="171969"/>
    <lineage>
        <taxon>Eukaryota</taxon>
        <taxon>Viridiplantae</taxon>
        <taxon>Streptophyta</taxon>
        <taxon>Embryophyta</taxon>
        <taxon>Tracheophyta</taxon>
        <taxon>Spermatophyta</taxon>
        <taxon>Magnoliopsida</taxon>
        <taxon>eudicotyledons</taxon>
        <taxon>Gunneridae</taxon>
        <taxon>Pentapetalae</taxon>
        <taxon>Caryophyllales</taxon>
        <taxon>Cactineae</taxon>
        <taxon>Cactaceae</taxon>
        <taxon>Cactoideae</taxon>
        <taxon>Echinocereeae</taxon>
        <taxon>Carnegiea</taxon>
    </lineage>
</organism>
<dbReference type="Pfam" id="PF12776">
    <property type="entry name" value="Myb_DNA-bind_3"/>
    <property type="match status" value="1"/>
</dbReference>
<reference evidence="2" key="1">
    <citation type="submission" date="2022-04" db="EMBL/GenBank/DDBJ databases">
        <title>Carnegiea gigantea Genome sequencing and assembly v2.</title>
        <authorList>
            <person name="Copetti D."/>
            <person name="Sanderson M.J."/>
            <person name="Burquez A."/>
            <person name="Wojciechowski M.F."/>
        </authorList>
    </citation>
    <scope>NUCLEOTIDE SEQUENCE</scope>
    <source>
        <strain evidence="2">SGP5-SGP5p</strain>
        <tissue evidence="2">Aerial part</tissue>
    </source>
</reference>
<dbReference type="PANTHER" id="PTHR31704">
    <property type="entry name" value="MYB/SANT-LIKE DNA-BINDING DOMAIN PROTEIN-RELATED"/>
    <property type="match status" value="1"/>
</dbReference>
<keyword evidence="3" id="KW-1185">Reference proteome</keyword>
<dbReference type="Proteomes" id="UP001153076">
    <property type="component" value="Unassembled WGS sequence"/>
</dbReference>
<evidence type="ECO:0000259" key="1">
    <source>
        <dbReference type="Pfam" id="PF12776"/>
    </source>
</evidence>
<accession>A0A9Q1QLP1</accession>
<proteinExistence type="predicted"/>
<evidence type="ECO:0000313" key="2">
    <source>
        <dbReference type="EMBL" id="KAJ8444630.1"/>
    </source>
</evidence>
<feature type="domain" description="Myb/SANT-like" evidence="1">
    <location>
        <begin position="17"/>
        <end position="107"/>
    </location>
</feature>
<gene>
    <name evidence="2" type="ORF">Cgig2_023693</name>
</gene>
<sequence length="406" mass="46790">MNMTPSTCKDGNKEIFQWMNEEMTILCETCLQYIAKHSRAQFFAWKEIQQEVKKKIGRQCGANSCKYKYDTMKNDWRLWKQLKILETVLGWNPVTGKIEASDEWWMKKIEENKKFHNKGVDPFLEEKCDELFGDSYATGKNVYTPSMEPSEPIILENDEEDESSEDDGNGVEEHIEAYNFQNNPYLQSTLMNEKTFMTQFIKDISIPTQDTITQGLSGRQTISQSGKGSTWKTKGKEKVILNNNSVQMKRQRRQSRGSAMVSSQLADLVSMCRNISQSAPNSGTTQQSMTNIATSMQIIRSMVEHGNLVQGSELWGCAIHLLENSVRQELFINLGDDDSRLQWLEYMYGIRDKMLIAIPRPNDYPPSTNEPVTLRWLVSHNQLKNFEESFFVLPHILDAAMEQNRP</sequence>
<comment type="caution">
    <text evidence="2">The sequence shown here is derived from an EMBL/GenBank/DDBJ whole genome shotgun (WGS) entry which is preliminary data.</text>
</comment>
<evidence type="ECO:0000313" key="3">
    <source>
        <dbReference type="Proteomes" id="UP001153076"/>
    </source>
</evidence>
<dbReference type="OrthoDB" id="4955136at2759"/>
<dbReference type="PANTHER" id="PTHR31704:SF55">
    <property type="entry name" value="MYB_SANT-LIKE DNA-BINDING DOMAIN PROTEIN"/>
    <property type="match status" value="1"/>
</dbReference>
<dbReference type="EMBL" id="JAKOGI010000092">
    <property type="protein sequence ID" value="KAJ8444630.1"/>
    <property type="molecule type" value="Genomic_DNA"/>
</dbReference>